<gene>
    <name evidence="4" type="ORF">SAMN05443144_104230</name>
</gene>
<evidence type="ECO:0000259" key="3">
    <source>
        <dbReference type="Pfam" id="PF01266"/>
    </source>
</evidence>
<dbReference type="GO" id="GO:0004497">
    <property type="term" value="F:monooxygenase activity"/>
    <property type="evidence" value="ECO:0007669"/>
    <property type="project" value="UniProtKB-KW"/>
</dbReference>
<feature type="domain" description="FAD dependent oxidoreductase" evidence="3">
    <location>
        <begin position="7"/>
        <end position="195"/>
    </location>
</feature>
<proteinExistence type="predicted"/>
<dbReference type="SUPFAM" id="SSF51905">
    <property type="entry name" value="FAD/NAD(P)-binding domain"/>
    <property type="match status" value="1"/>
</dbReference>
<evidence type="ECO:0000256" key="1">
    <source>
        <dbReference type="ARBA" id="ARBA00023002"/>
    </source>
</evidence>
<organism evidence="4 5">
    <name type="scientific">Fodinibius roseus</name>
    <dbReference type="NCBI Taxonomy" id="1194090"/>
    <lineage>
        <taxon>Bacteria</taxon>
        <taxon>Pseudomonadati</taxon>
        <taxon>Balneolota</taxon>
        <taxon>Balneolia</taxon>
        <taxon>Balneolales</taxon>
        <taxon>Balneolaceae</taxon>
        <taxon>Fodinibius</taxon>
    </lineage>
</organism>
<dbReference type="PANTHER" id="PTHR43747">
    <property type="entry name" value="FAD-BINDING PROTEIN"/>
    <property type="match status" value="1"/>
</dbReference>
<dbReference type="PANTHER" id="PTHR43747:SF5">
    <property type="entry name" value="FAD-BINDING DOMAIN-CONTAINING PROTEIN"/>
    <property type="match status" value="1"/>
</dbReference>
<dbReference type="Pfam" id="PF04820">
    <property type="entry name" value="Trp_halogenase"/>
    <property type="match status" value="1"/>
</dbReference>
<dbReference type="AlphaFoldDB" id="A0A1M4XW69"/>
<name>A0A1M4XW69_9BACT</name>
<protein>
    <submittedName>
        <fullName evidence="4">FADH2 O2-dependent halogenase</fullName>
    </submittedName>
</protein>
<evidence type="ECO:0000313" key="5">
    <source>
        <dbReference type="Proteomes" id="UP000184041"/>
    </source>
</evidence>
<keyword evidence="1" id="KW-0560">Oxidoreductase</keyword>
<sequence length="512" mass="58303">MKEKRYDIAVIGAGFAGSLTALGLDQLGYNVLLIEKEAHPRFAIGESSTPIADMILRDLAGRYDLSWLYSFSRYGSWQDHHPEVACGIKRGFSYYSHRRGRPFRTDEAHSRELLVAASVSNRQSDTNWYRPDLDAFLVSKVRETGIDYFDQTTVTSLLRTAGRWELEARREKDFQLFSSDWIIDATGSGALLHQLGIPSAGVDLRTRTSAIFSHFTGLKPWQSWLREHHISTGDYPYNPDFSALHHLLDEGWLWMLRFNNGTTSAGLVLEQYIRARLPENKQAAWKHVIGRYPSLADLFEKASVAELPGQLFSARRLQRRAQKVYGEGWVALPHTAGFVDPLHSTGIAHSLSGVERILYAFEEGGGSASSQPRSDFLATYERAVFRELRFIDLLVDGCYKTRRNFDLFTTYSMLYFTAAINYEQKRLRGLFDIENDAFLLANHPRIPALIHQCYREVQEISSRPDSEIPQEVIEKFRVRVKKEIAPFNPAGLLDPDIPNIYEHTAADLGCEK</sequence>
<dbReference type="InterPro" id="IPR006905">
    <property type="entry name" value="Flavin_halogenase"/>
</dbReference>
<dbReference type="STRING" id="1194090.SAMN05443144_104230"/>
<dbReference type="InterPro" id="IPR050816">
    <property type="entry name" value="Flavin-dep_Halogenase_NPB"/>
</dbReference>
<evidence type="ECO:0000256" key="2">
    <source>
        <dbReference type="ARBA" id="ARBA00023033"/>
    </source>
</evidence>
<dbReference type="RefSeq" id="WP_073060438.1">
    <property type="nucleotide sequence ID" value="NZ_FQUS01000004.1"/>
</dbReference>
<dbReference type="Pfam" id="PF01266">
    <property type="entry name" value="DAO"/>
    <property type="match status" value="1"/>
</dbReference>
<dbReference type="InterPro" id="IPR006076">
    <property type="entry name" value="FAD-dep_OxRdtase"/>
</dbReference>
<keyword evidence="2" id="KW-0503">Monooxygenase</keyword>
<dbReference type="InterPro" id="IPR036188">
    <property type="entry name" value="FAD/NAD-bd_sf"/>
</dbReference>
<dbReference type="Gene3D" id="3.50.50.60">
    <property type="entry name" value="FAD/NAD(P)-binding domain"/>
    <property type="match status" value="1"/>
</dbReference>
<dbReference type="EMBL" id="FQUS01000004">
    <property type="protein sequence ID" value="SHE97502.1"/>
    <property type="molecule type" value="Genomic_DNA"/>
</dbReference>
<evidence type="ECO:0000313" key="4">
    <source>
        <dbReference type="EMBL" id="SHE97502.1"/>
    </source>
</evidence>
<reference evidence="4 5" key="1">
    <citation type="submission" date="2016-11" db="EMBL/GenBank/DDBJ databases">
        <authorList>
            <person name="Jaros S."/>
            <person name="Januszkiewicz K."/>
            <person name="Wedrychowicz H."/>
        </authorList>
    </citation>
    <scope>NUCLEOTIDE SEQUENCE [LARGE SCALE GENOMIC DNA]</scope>
    <source>
        <strain evidence="4 5">DSM 21986</strain>
    </source>
</reference>
<accession>A0A1M4XW69</accession>
<dbReference type="Proteomes" id="UP000184041">
    <property type="component" value="Unassembled WGS sequence"/>
</dbReference>
<keyword evidence="5" id="KW-1185">Reference proteome</keyword>